<keyword evidence="2" id="KW-0808">Transferase</keyword>
<reference evidence="3 4" key="1">
    <citation type="submission" date="2023-12" db="EMBL/GenBank/DDBJ databases">
        <title>A high-quality genome assembly for Dillenia turbinata (Dilleniales).</title>
        <authorList>
            <person name="Chanderbali A."/>
        </authorList>
    </citation>
    <scope>NUCLEOTIDE SEQUENCE [LARGE SCALE GENOMIC DNA]</scope>
    <source>
        <strain evidence="3">LSX21</strain>
        <tissue evidence="3">Leaf</tissue>
    </source>
</reference>
<organism evidence="3 4">
    <name type="scientific">Dillenia turbinata</name>
    <dbReference type="NCBI Taxonomy" id="194707"/>
    <lineage>
        <taxon>Eukaryota</taxon>
        <taxon>Viridiplantae</taxon>
        <taxon>Streptophyta</taxon>
        <taxon>Embryophyta</taxon>
        <taxon>Tracheophyta</taxon>
        <taxon>Spermatophyta</taxon>
        <taxon>Magnoliopsida</taxon>
        <taxon>eudicotyledons</taxon>
        <taxon>Gunneridae</taxon>
        <taxon>Pentapetalae</taxon>
        <taxon>Dilleniales</taxon>
        <taxon>Dilleniaceae</taxon>
        <taxon>Dillenia</taxon>
    </lineage>
</organism>
<dbReference type="SUPFAM" id="SSF53756">
    <property type="entry name" value="UDP-Glycosyltransferase/glycogen phosphorylase"/>
    <property type="match status" value="1"/>
</dbReference>
<gene>
    <name evidence="3" type="ORF">RJ641_008364</name>
</gene>
<dbReference type="PANTHER" id="PTHR48047">
    <property type="entry name" value="GLYCOSYLTRANSFERASE"/>
    <property type="match status" value="1"/>
</dbReference>
<evidence type="ECO:0000256" key="2">
    <source>
        <dbReference type="ARBA" id="ARBA00022679"/>
    </source>
</evidence>
<evidence type="ECO:0000256" key="1">
    <source>
        <dbReference type="ARBA" id="ARBA00009995"/>
    </source>
</evidence>
<comment type="similarity">
    <text evidence="1">Belongs to the UDP-glycosyltransferase family.</text>
</comment>
<accession>A0AAN8V380</accession>
<dbReference type="Gene3D" id="3.40.50.2000">
    <property type="entry name" value="Glycogen Phosphorylase B"/>
    <property type="match status" value="1"/>
</dbReference>
<dbReference type="InterPro" id="IPR002213">
    <property type="entry name" value="UDP_glucos_trans"/>
</dbReference>
<sequence>MGSDFMGMRRLVSTGLTIGLSNRIGDRGLVVVDWSLQALILWHSSLGGFVSHGVGASLVGIVSGMPFIATPMNLDQPWNAKLPVECEELNATMIQKGDEDVDAAVEKLVELARESNPMKVFQIVVDPFVLFLDFEHENREQVE</sequence>
<keyword evidence="4" id="KW-1185">Reference proteome</keyword>
<dbReference type="GO" id="GO:0035251">
    <property type="term" value="F:UDP-glucosyltransferase activity"/>
    <property type="evidence" value="ECO:0007669"/>
    <property type="project" value="TreeGrafter"/>
</dbReference>
<dbReference type="Pfam" id="PF00201">
    <property type="entry name" value="UDPGT"/>
    <property type="match status" value="1"/>
</dbReference>
<name>A0AAN8V380_9MAGN</name>
<evidence type="ECO:0000313" key="4">
    <source>
        <dbReference type="Proteomes" id="UP001370490"/>
    </source>
</evidence>
<dbReference type="EMBL" id="JBAMMX010000015">
    <property type="protein sequence ID" value="KAK6926645.1"/>
    <property type="molecule type" value="Genomic_DNA"/>
</dbReference>
<protein>
    <submittedName>
        <fullName evidence="3">UDP-glucuronosyl/UDP-glucosyltransferase</fullName>
    </submittedName>
</protein>
<evidence type="ECO:0000313" key="3">
    <source>
        <dbReference type="EMBL" id="KAK6926645.1"/>
    </source>
</evidence>
<dbReference type="AlphaFoldDB" id="A0AAN8V380"/>
<dbReference type="Proteomes" id="UP001370490">
    <property type="component" value="Unassembled WGS sequence"/>
</dbReference>
<proteinExistence type="inferred from homology"/>
<comment type="caution">
    <text evidence="3">The sequence shown here is derived from an EMBL/GenBank/DDBJ whole genome shotgun (WGS) entry which is preliminary data.</text>
</comment>